<evidence type="ECO:0000256" key="4">
    <source>
        <dbReference type="ARBA" id="ARBA00022777"/>
    </source>
</evidence>
<dbReference type="PANTHER" id="PTHR10048:SF22">
    <property type="entry name" value="PHOSPHATIDYLINOSITOL 4-KINASE BETA"/>
    <property type="match status" value="1"/>
</dbReference>
<dbReference type="InterPro" id="IPR042236">
    <property type="entry name" value="PI3K_accessory_sf"/>
</dbReference>
<feature type="region of interest" description="Disordered" evidence="5">
    <location>
        <begin position="1"/>
        <end position="41"/>
    </location>
</feature>
<name>A0A8K1CL69_PYTOL</name>
<dbReference type="GO" id="GO:0004430">
    <property type="term" value="F:1-phosphatidylinositol 4-kinase activity"/>
    <property type="evidence" value="ECO:0007669"/>
    <property type="project" value="UniProtKB-EC"/>
</dbReference>
<dbReference type="InterPro" id="IPR036940">
    <property type="entry name" value="PI3/4_kinase_cat_sf"/>
</dbReference>
<dbReference type="FunFam" id="1.10.1070.11:FF:000016">
    <property type="entry name" value="PIK1p Phosphatidylinositol 4-kinase"/>
    <property type="match status" value="1"/>
</dbReference>
<dbReference type="SUPFAM" id="SSF56112">
    <property type="entry name" value="Protein kinase-like (PK-like)"/>
    <property type="match status" value="1"/>
</dbReference>
<dbReference type="InterPro" id="IPR057754">
    <property type="entry name" value="PI4-kinase_beta/PIK1_cat"/>
</dbReference>
<evidence type="ECO:0000313" key="8">
    <source>
        <dbReference type="Proteomes" id="UP000794436"/>
    </source>
</evidence>
<sequence length="1578" mass="174666">MALGVDAAEREPAPREPETKAESTAAADVKETADDASVPTTTAVKEVFVDAEMDDMTPMSSADSMTFSLSPGVSSSSVSAASIEEEWEEVSSVVSVVSSVVENVAIDSSGAVDESVDEKAIHTVDATSPKKDAESVDEQQETGAVSQQDDVDENGVVHTVDATAAVANEIADQHIPLASADVAKEIKQNDADTEKDHTVDTTIQHVDVAVESKVESQLNEQKITTTIDEKVDDVKVVHAEDAVIAKEIDSHTVTQKNDMDHDVDAEKVVHSVDVTVPAQEQSAVKDAEDNNADAETQTVTEHVHVEDKKVVEPTHVETNVVDNQKHTLEVDVVDADVHVKTKNTGREEQPELTGIAVPVSMEKKTDEEKIATSPDAAGTSVDTPVVMEVDTHQTSNLVETTAVDVTVTEVQTMATTVTSVSVATTEYEIETLRVSQTEVAEIETVKVVLSSTDQADVSVSVVDSDAVAGPRVDIDIANEVDDQYSADGDETPASTTSFATDFTTEDEGTGIKTKKSKGRGITSFISKRVRNLSRRSKKDKSSATEASTSSASITDEAGLADLSPTPHAELLMTTNKSEGPSTPQLATADRVSVMDTSPTSSQASTSMLAFPSITSLTRSISNRTEAPKENPAENVEKFKSFWDEKLRNTMDKIAHRAKSTEGGAAAFEQRLSTDKDIFHLLLKLYAHQDVVQELYASVEANAAEFDFYIPQLGTFLLHGKYNKQHQLECFLMSRSGESLTFAHRLWWFLKSFGNNAIGYQSEYLSSTLSPEEEQVDLLTAIQQRGGVPAVLMAQGLSMEEVSPKHDNLRLRRASTFAIDRAPALATTNKFENDDNAFAEFLRTKRDMTMYEARPAEGDLQQIALFDATPNFVASLTDLADQLIHVPPSLRNQELREGLFSIHDSVLPSNVIYLPIGNSCHRIKSIQLEECFTFSTKERVPYFLCLEVIDYAVEAPEVLAETKKNKRSLTMLARKRRFGLKLRGFKKTGGGRTHSAVKEEDDEEERDEDDAQEGAGAANEVPPSDETKYDLFGVRSSSSKSFPEGDDLWTPKEDGEGEDFKLELEEESSELVQGDALALTPQRPLNDGDVAARMGEEIEVEVPDAEQKKRMGQWGLPRRVRRRKKKKVKKEPRPESEKKHTSFYPSWFGRRQKHGDISDASPASSYETIEELITDDEDLGPDPFQQAAEATAGPREPVPEPLLELPVKKVETMAGGKDGDASSDDENPRKGRGRDISVSLDFADPDAWKVNFGLEDVLTDADQDHQDIPEQTPELDGENSDEEEEKPIIVFKEPWPEKEERIRKESPNGNHPGWRLLPVIVKSNDDLRQEQFAAQLISQCDRIFRDYNLPLRLRPYNIIATSGRTGLIEAVPDTVSLDSLKRNDPAYTTLLEFFERLFGSETVEFRQARRNFVESLAAYSILCYVFQIKDRHNGNILLDTEGHIIHIDFGFLLTNSPGSNLNFERAPFKLTDEFVELMGGPRSATFRYFRSLCIRAYLALRRNMDKIVLLVEMMLVGNADMPCFAGGKKAVIEGLKERFKPGARTSECQVFVNHLIDRSINNWRTRWYDKYQRAWVGIM</sequence>
<feature type="compositionally biased region" description="Low complexity" evidence="5">
    <location>
        <begin position="493"/>
        <end position="502"/>
    </location>
</feature>
<feature type="compositionally biased region" description="Acidic residues" evidence="5">
    <location>
        <begin position="1272"/>
        <end position="1284"/>
    </location>
</feature>
<dbReference type="SMART" id="SM00146">
    <property type="entry name" value="PI3Kc"/>
    <property type="match status" value="1"/>
</dbReference>
<dbReference type="OrthoDB" id="10264149at2759"/>
<feature type="compositionally biased region" description="Basic and acidic residues" evidence="5">
    <location>
        <begin position="7"/>
        <end position="21"/>
    </location>
</feature>
<organism evidence="7 8">
    <name type="scientific">Pythium oligandrum</name>
    <name type="common">Mycoparasitic fungus</name>
    <dbReference type="NCBI Taxonomy" id="41045"/>
    <lineage>
        <taxon>Eukaryota</taxon>
        <taxon>Sar</taxon>
        <taxon>Stramenopiles</taxon>
        <taxon>Oomycota</taxon>
        <taxon>Peronosporomycetes</taxon>
        <taxon>Pythiales</taxon>
        <taxon>Pythiaceae</taxon>
        <taxon>Pythium</taxon>
    </lineage>
</organism>
<keyword evidence="8" id="KW-1185">Reference proteome</keyword>
<feature type="region of interest" description="Disordered" evidence="5">
    <location>
        <begin position="1259"/>
        <end position="1284"/>
    </location>
</feature>
<reference evidence="7" key="1">
    <citation type="submission" date="2019-03" db="EMBL/GenBank/DDBJ databases">
        <title>Long read genome sequence of the mycoparasitic Pythium oligandrum ATCC 38472 isolated from sugarbeet rhizosphere.</title>
        <authorList>
            <person name="Gaulin E."/>
        </authorList>
    </citation>
    <scope>NUCLEOTIDE SEQUENCE</scope>
    <source>
        <strain evidence="7">ATCC 38472_TT</strain>
    </source>
</reference>
<dbReference type="PROSITE" id="PS50290">
    <property type="entry name" value="PI3_4_KINASE_3"/>
    <property type="match status" value="1"/>
</dbReference>
<feature type="region of interest" description="Disordered" evidence="5">
    <location>
        <begin position="1100"/>
        <end position="1237"/>
    </location>
</feature>
<feature type="compositionally biased region" description="Acidic residues" evidence="5">
    <location>
        <begin position="998"/>
        <end position="1011"/>
    </location>
</feature>
<feature type="region of interest" description="Disordered" evidence="5">
    <location>
        <begin position="124"/>
        <end position="153"/>
    </location>
</feature>
<keyword evidence="4" id="KW-0418">Kinase</keyword>
<dbReference type="GO" id="GO:0005737">
    <property type="term" value="C:cytoplasm"/>
    <property type="evidence" value="ECO:0007669"/>
    <property type="project" value="TreeGrafter"/>
</dbReference>
<accession>A0A8K1CL69</accession>
<dbReference type="GO" id="GO:0046854">
    <property type="term" value="P:phosphatidylinositol phosphate biosynthetic process"/>
    <property type="evidence" value="ECO:0007669"/>
    <property type="project" value="InterPro"/>
</dbReference>
<dbReference type="EC" id="2.7.1.67" evidence="2"/>
<dbReference type="InterPro" id="IPR011009">
    <property type="entry name" value="Kinase-like_dom_sf"/>
</dbReference>
<feature type="compositionally biased region" description="Basic and acidic residues" evidence="5">
    <location>
        <begin position="1225"/>
        <end position="1234"/>
    </location>
</feature>
<dbReference type="InterPro" id="IPR015433">
    <property type="entry name" value="PI3/4_kinase"/>
</dbReference>
<comment type="caution">
    <text evidence="7">The sequence shown here is derived from an EMBL/GenBank/DDBJ whole genome shotgun (WGS) entry which is preliminary data.</text>
</comment>
<evidence type="ECO:0000259" key="6">
    <source>
        <dbReference type="PROSITE" id="PS50290"/>
    </source>
</evidence>
<feature type="region of interest" description="Disordered" evidence="5">
    <location>
        <begin position="983"/>
        <end position="1054"/>
    </location>
</feature>
<feature type="domain" description="PI3K/PI4K catalytic" evidence="6">
    <location>
        <begin position="1292"/>
        <end position="1563"/>
    </location>
</feature>
<dbReference type="Gene3D" id="1.10.1070.11">
    <property type="entry name" value="Phosphatidylinositol 3-/4-kinase, catalytic domain"/>
    <property type="match status" value="1"/>
</dbReference>
<protein>
    <recommendedName>
        <fullName evidence="2">1-phosphatidylinositol 4-kinase</fullName>
        <ecNumber evidence="2">2.7.1.67</ecNumber>
    </recommendedName>
</protein>
<evidence type="ECO:0000256" key="5">
    <source>
        <dbReference type="SAM" id="MobiDB-lite"/>
    </source>
</evidence>
<dbReference type="Gene3D" id="1.25.40.70">
    <property type="entry name" value="Phosphatidylinositol 3-kinase, accessory domain (PIK)"/>
    <property type="match status" value="1"/>
</dbReference>
<gene>
    <name evidence="7" type="ORF">Poli38472_012939</name>
</gene>
<dbReference type="InterPro" id="IPR018936">
    <property type="entry name" value="PI3/4_kinase_CS"/>
</dbReference>
<feature type="compositionally biased region" description="Basic residues" evidence="5">
    <location>
        <begin position="1117"/>
        <end position="1129"/>
    </location>
</feature>
<dbReference type="CDD" id="cd05168">
    <property type="entry name" value="PI4Kc_III_beta"/>
    <property type="match status" value="1"/>
</dbReference>
<feature type="region of interest" description="Disordered" evidence="5">
    <location>
        <begin position="482"/>
        <end position="519"/>
    </location>
</feature>
<dbReference type="GO" id="GO:0048015">
    <property type="term" value="P:phosphatidylinositol-mediated signaling"/>
    <property type="evidence" value="ECO:0007669"/>
    <property type="project" value="TreeGrafter"/>
</dbReference>
<evidence type="ECO:0000256" key="1">
    <source>
        <dbReference type="ARBA" id="ARBA00001686"/>
    </source>
</evidence>
<dbReference type="Proteomes" id="UP000794436">
    <property type="component" value="Unassembled WGS sequence"/>
</dbReference>
<dbReference type="Pfam" id="PF00454">
    <property type="entry name" value="PI3_PI4_kinase"/>
    <property type="match status" value="1"/>
</dbReference>
<dbReference type="InterPro" id="IPR000403">
    <property type="entry name" value="PI3/4_kinase_cat_dom"/>
</dbReference>
<proteinExistence type="predicted"/>
<dbReference type="Gene3D" id="3.30.1010.10">
    <property type="entry name" value="Phosphatidylinositol 3-kinase Catalytic Subunit, Chain A, domain 4"/>
    <property type="match status" value="1"/>
</dbReference>
<feature type="compositionally biased region" description="Low complexity" evidence="5">
    <location>
        <begin position="543"/>
        <end position="557"/>
    </location>
</feature>
<dbReference type="EMBL" id="SPLM01000040">
    <property type="protein sequence ID" value="TMW64317.1"/>
    <property type="molecule type" value="Genomic_DNA"/>
</dbReference>
<feature type="compositionally biased region" description="Acidic residues" evidence="5">
    <location>
        <begin position="1167"/>
        <end position="1179"/>
    </location>
</feature>
<dbReference type="PANTHER" id="PTHR10048">
    <property type="entry name" value="PHOSPHATIDYLINOSITOL KINASE"/>
    <property type="match status" value="1"/>
</dbReference>
<feature type="region of interest" description="Disordered" evidence="5">
    <location>
        <begin position="531"/>
        <end position="561"/>
    </location>
</feature>
<comment type="catalytic activity">
    <reaction evidence="1">
        <text>a 1,2-diacyl-sn-glycero-3-phospho-(1D-myo-inositol) + ATP = a 1,2-diacyl-sn-glycero-3-phospho-(1D-myo-inositol 4-phosphate) + ADP + H(+)</text>
        <dbReference type="Rhea" id="RHEA:19877"/>
        <dbReference type="ChEBI" id="CHEBI:15378"/>
        <dbReference type="ChEBI" id="CHEBI:30616"/>
        <dbReference type="ChEBI" id="CHEBI:57880"/>
        <dbReference type="ChEBI" id="CHEBI:58178"/>
        <dbReference type="ChEBI" id="CHEBI:456216"/>
        <dbReference type="EC" id="2.7.1.67"/>
    </reaction>
</comment>
<dbReference type="GO" id="GO:0016020">
    <property type="term" value="C:membrane"/>
    <property type="evidence" value="ECO:0007669"/>
    <property type="project" value="TreeGrafter"/>
</dbReference>
<evidence type="ECO:0000313" key="7">
    <source>
        <dbReference type="EMBL" id="TMW64317.1"/>
    </source>
</evidence>
<feature type="compositionally biased region" description="Basic and acidic residues" evidence="5">
    <location>
        <begin position="1130"/>
        <end position="1139"/>
    </location>
</feature>
<keyword evidence="3" id="KW-0808">Transferase</keyword>
<evidence type="ECO:0000256" key="2">
    <source>
        <dbReference type="ARBA" id="ARBA00012169"/>
    </source>
</evidence>
<feature type="compositionally biased region" description="Basic and acidic residues" evidence="5">
    <location>
        <begin position="124"/>
        <end position="134"/>
    </location>
</feature>
<dbReference type="PROSITE" id="PS00915">
    <property type="entry name" value="PI3_4_KINASE_1"/>
    <property type="match status" value="1"/>
</dbReference>
<evidence type="ECO:0000256" key="3">
    <source>
        <dbReference type="ARBA" id="ARBA00022679"/>
    </source>
</evidence>